<keyword evidence="4" id="KW-0963">Cytoplasm</keyword>
<evidence type="ECO:0000313" key="12">
    <source>
        <dbReference type="EMBL" id="QEG33570.1"/>
    </source>
</evidence>
<evidence type="ECO:0000256" key="3">
    <source>
        <dbReference type="ARBA" id="ARBA00006577"/>
    </source>
</evidence>
<name>A0A5B9Q774_9BACT</name>
<comment type="similarity">
    <text evidence="3 10">Belongs to the FKBP-type PPIase family.</text>
</comment>
<dbReference type="RefSeq" id="WP_148072316.1">
    <property type="nucleotide sequence ID" value="NZ_CP042913.1"/>
</dbReference>
<comment type="catalytic activity">
    <reaction evidence="1 9 10">
        <text>[protein]-peptidylproline (omega=180) = [protein]-peptidylproline (omega=0)</text>
        <dbReference type="Rhea" id="RHEA:16237"/>
        <dbReference type="Rhea" id="RHEA-COMP:10747"/>
        <dbReference type="Rhea" id="RHEA-COMP:10748"/>
        <dbReference type="ChEBI" id="CHEBI:83833"/>
        <dbReference type="ChEBI" id="CHEBI:83834"/>
        <dbReference type="EC" id="5.2.1.8"/>
    </reaction>
</comment>
<dbReference type="Gene3D" id="3.10.50.40">
    <property type="match status" value="1"/>
</dbReference>
<comment type="function">
    <text evidence="8">Also involved in hydrogenase metallocenter assembly, probably by participating in the nickel insertion step. This function in hydrogenase biosynthesis requires chaperone activity and the presence of the metal-binding domain, but not PPIase activity.</text>
</comment>
<evidence type="ECO:0000256" key="5">
    <source>
        <dbReference type="ARBA" id="ARBA00023110"/>
    </source>
</evidence>
<accession>A0A5B9Q774</accession>
<evidence type="ECO:0000256" key="1">
    <source>
        <dbReference type="ARBA" id="ARBA00000971"/>
    </source>
</evidence>
<evidence type="ECO:0000256" key="10">
    <source>
        <dbReference type="RuleBase" id="RU003915"/>
    </source>
</evidence>
<organism evidence="12 13">
    <name type="scientific">Bythopirellula goksoeyrii</name>
    <dbReference type="NCBI Taxonomy" id="1400387"/>
    <lineage>
        <taxon>Bacteria</taxon>
        <taxon>Pseudomonadati</taxon>
        <taxon>Planctomycetota</taxon>
        <taxon>Planctomycetia</taxon>
        <taxon>Pirellulales</taxon>
        <taxon>Lacipirellulaceae</taxon>
        <taxon>Bythopirellula</taxon>
    </lineage>
</organism>
<dbReference type="Pfam" id="PF00254">
    <property type="entry name" value="FKBP_C"/>
    <property type="match status" value="1"/>
</dbReference>
<evidence type="ECO:0000259" key="11">
    <source>
        <dbReference type="PROSITE" id="PS50059"/>
    </source>
</evidence>
<keyword evidence="6" id="KW-0143">Chaperone</keyword>
<keyword evidence="5 9" id="KW-0697">Rotamase</keyword>
<dbReference type="PROSITE" id="PS50059">
    <property type="entry name" value="FKBP_PPIASE"/>
    <property type="match status" value="1"/>
</dbReference>
<dbReference type="KEGG" id="bgok:Pr1d_08340"/>
<comment type="subcellular location">
    <subcellularLocation>
        <location evidence="2">Cytoplasm</location>
    </subcellularLocation>
</comment>
<sequence length="173" mass="18920">MQIAKHKIVAIEYRLTDQSGDEIDSSGDEGPLTYLHGMQEIIPGLEKALEGREAGDTLQVTISPPDAYGERLEELCLAMPRDEFADVDDLEVGMQFALADEEEEEDVIVTVVDFDDETVTVDGNHPLAGLTLCFDVKVCEVREATPEEIEMSESHGECGPDCDCDELNGLAEA</sequence>
<evidence type="ECO:0000256" key="7">
    <source>
        <dbReference type="ARBA" id="ARBA00023235"/>
    </source>
</evidence>
<dbReference type="EC" id="5.2.1.8" evidence="10"/>
<reference evidence="12 13" key="1">
    <citation type="submission" date="2019-08" db="EMBL/GenBank/DDBJ databases">
        <title>Deep-cultivation of Planctomycetes and their phenomic and genomic characterization uncovers novel biology.</title>
        <authorList>
            <person name="Wiegand S."/>
            <person name="Jogler M."/>
            <person name="Boedeker C."/>
            <person name="Pinto D."/>
            <person name="Vollmers J."/>
            <person name="Rivas-Marin E."/>
            <person name="Kohn T."/>
            <person name="Peeters S.H."/>
            <person name="Heuer A."/>
            <person name="Rast P."/>
            <person name="Oberbeckmann S."/>
            <person name="Bunk B."/>
            <person name="Jeske O."/>
            <person name="Meyerdierks A."/>
            <person name="Storesund J.E."/>
            <person name="Kallscheuer N."/>
            <person name="Luecker S."/>
            <person name="Lage O.M."/>
            <person name="Pohl T."/>
            <person name="Merkel B.J."/>
            <person name="Hornburger P."/>
            <person name="Mueller R.-W."/>
            <person name="Bruemmer F."/>
            <person name="Labrenz M."/>
            <person name="Spormann A.M."/>
            <person name="Op den Camp H."/>
            <person name="Overmann J."/>
            <person name="Amann R."/>
            <person name="Jetten M.S.M."/>
            <person name="Mascher T."/>
            <person name="Medema M.H."/>
            <person name="Devos D.P."/>
            <person name="Kaster A.-K."/>
            <person name="Ovreas L."/>
            <person name="Rohde M."/>
            <person name="Galperin M.Y."/>
            <person name="Jogler C."/>
        </authorList>
    </citation>
    <scope>NUCLEOTIDE SEQUENCE [LARGE SCALE GENOMIC DNA]</scope>
    <source>
        <strain evidence="12 13">Pr1d</strain>
    </source>
</reference>
<dbReference type="PANTHER" id="PTHR47861">
    <property type="entry name" value="FKBP-TYPE PEPTIDYL-PROLYL CIS-TRANS ISOMERASE SLYD"/>
    <property type="match status" value="1"/>
</dbReference>
<dbReference type="SUPFAM" id="SSF54534">
    <property type="entry name" value="FKBP-like"/>
    <property type="match status" value="1"/>
</dbReference>
<dbReference type="EMBL" id="CP042913">
    <property type="protein sequence ID" value="QEG33570.1"/>
    <property type="molecule type" value="Genomic_DNA"/>
</dbReference>
<feature type="domain" description="PPIase FKBP-type" evidence="11">
    <location>
        <begin position="6"/>
        <end position="95"/>
    </location>
</feature>
<dbReference type="GO" id="GO:0042026">
    <property type="term" value="P:protein refolding"/>
    <property type="evidence" value="ECO:0007669"/>
    <property type="project" value="UniProtKB-ARBA"/>
</dbReference>
<dbReference type="OrthoDB" id="9808891at2"/>
<dbReference type="PANTHER" id="PTHR47861:SF3">
    <property type="entry name" value="FKBP-TYPE PEPTIDYL-PROLYL CIS-TRANS ISOMERASE SLYD"/>
    <property type="match status" value="1"/>
</dbReference>
<evidence type="ECO:0000256" key="8">
    <source>
        <dbReference type="ARBA" id="ARBA00037071"/>
    </source>
</evidence>
<evidence type="ECO:0000256" key="6">
    <source>
        <dbReference type="ARBA" id="ARBA00023186"/>
    </source>
</evidence>
<keyword evidence="7 9" id="KW-0413">Isomerase</keyword>
<evidence type="ECO:0000256" key="2">
    <source>
        <dbReference type="ARBA" id="ARBA00004496"/>
    </source>
</evidence>
<dbReference type="InterPro" id="IPR046357">
    <property type="entry name" value="PPIase_dom_sf"/>
</dbReference>
<keyword evidence="13" id="KW-1185">Reference proteome</keyword>
<dbReference type="AlphaFoldDB" id="A0A5B9Q774"/>
<evidence type="ECO:0000256" key="4">
    <source>
        <dbReference type="ARBA" id="ARBA00022490"/>
    </source>
</evidence>
<proteinExistence type="inferred from homology"/>
<evidence type="ECO:0000256" key="9">
    <source>
        <dbReference type="PROSITE-ProRule" id="PRU00277"/>
    </source>
</evidence>
<dbReference type="InterPro" id="IPR001179">
    <property type="entry name" value="PPIase_FKBP_dom"/>
</dbReference>
<dbReference type="Proteomes" id="UP000323917">
    <property type="component" value="Chromosome"/>
</dbReference>
<protein>
    <recommendedName>
        <fullName evidence="10">Peptidyl-prolyl cis-trans isomerase</fullName>
        <ecNumber evidence="10">5.2.1.8</ecNumber>
    </recommendedName>
</protein>
<gene>
    <name evidence="12" type="primary">slyD</name>
    <name evidence="12" type="ORF">Pr1d_08340</name>
</gene>
<evidence type="ECO:0000313" key="13">
    <source>
        <dbReference type="Proteomes" id="UP000323917"/>
    </source>
</evidence>
<dbReference type="GO" id="GO:0003755">
    <property type="term" value="F:peptidyl-prolyl cis-trans isomerase activity"/>
    <property type="evidence" value="ECO:0007669"/>
    <property type="project" value="UniProtKB-UniRule"/>
</dbReference>
<dbReference type="GO" id="GO:0005737">
    <property type="term" value="C:cytoplasm"/>
    <property type="evidence" value="ECO:0007669"/>
    <property type="project" value="UniProtKB-SubCell"/>
</dbReference>